<evidence type="ECO:0000313" key="3">
    <source>
        <dbReference type="Proteomes" id="UP000221165"/>
    </source>
</evidence>
<feature type="region of interest" description="Disordered" evidence="1">
    <location>
        <begin position="1"/>
        <end position="23"/>
    </location>
</feature>
<dbReference type="EMBL" id="MIGC01005716">
    <property type="protein sequence ID" value="PHJ16652.1"/>
    <property type="molecule type" value="Genomic_DNA"/>
</dbReference>
<dbReference type="Proteomes" id="UP000221165">
    <property type="component" value="Unassembled WGS sequence"/>
</dbReference>
<proteinExistence type="predicted"/>
<evidence type="ECO:0000313" key="2">
    <source>
        <dbReference type="EMBL" id="PHJ16652.1"/>
    </source>
</evidence>
<gene>
    <name evidence="2" type="ORF">CSUI_009531</name>
</gene>
<dbReference type="AlphaFoldDB" id="A0A2C6KJJ1"/>
<dbReference type="VEuPathDB" id="ToxoDB:CSUI_009531"/>
<sequence length="62" mass="7070">RHPPIGTSRNRRHENLPGMRSSTPAALRSADTFFLSPVLAQHFGEFLAFREKRRKQSLVPAK</sequence>
<feature type="non-terminal residue" evidence="2">
    <location>
        <position position="1"/>
    </location>
</feature>
<reference evidence="2 3" key="1">
    <citation type="journal article" date="2017" name="Int. J. Parasitol.">
        <title>The genome of the protozoan parasite Cystoisospora suis and a reverse vaccinology approach to identify vaccine candidates.</title>
        <authorList>
            <person name="Palmieri N."/>
            <person name="Shrestha A."/>
            <person name="Ruttkowski B."/>
            <person name="Beck T."/>
            <person name="Vogl C."/>
            <person name="Tomley F."/>
            <person name="Blake D.P."/>
            <person name="Joachim A."/>
        </authorList>
    </citation>
    <scope>NUCLEOTIDE SEQUENCE [LARGE SCALE GENOMIC DNA]</scope>
    <source>
        <strain evidence="2 3">Wien I</strain>
    </source>
</reference>
<dbReference type="RefSeq" id="XP_067918378.1">
    <property type="nucleotide sequence ID" value="XM_068069646.1"/>
</dbReference>
<accession>A0A2C6KJJ1</accession>
<comment type="caution">
    <text evidence="2">The sequence shown here is derived from an EMBL/GenBank/DDBJ whole genome shotgun (WGS) entry which is preliminary data.</text>
</comment>
<organism evidence="2 3">
    <name type="scientific">Cystoisospora suis</name>
    <dbReference type="NCBI Taxonomy" id="483139"/>
    <lineage>
        <taxon>Eukaryota</taxon>
        <taxon>Sar</taxon>
        <taxon>Alveolata</taxon>
        <taxon>Apicomplexa</taxon>
        <taxon>Conoidasida</taxon>
        <taxon>Coccidia</taxon>
        <taxon>Eucoccidiorida</taxon>
        <taxon>Eimeriorina</taxon>
        <taxon>Sarcocystidae</taxon>
        <taxon>Cystoisospora</taxon>
    </lineage>
</organism>
<dbReference type="GeneID" id="94432857"/>
<protein>
    <submittedName>
        <fullName evidence="2">Uncharacterized protein</fullName>
    </submittedName>
</protein>
<evidence type="ECO:0000256" key="1">
    <source>
        <dbReference type="SAM" id="MobiDB-lite"/>
    </source>
</evidence>
<name>A0A2C6KJJ1_9APIC</name>
<keyword evidence="3" id="KW-1185">Reference proteome</keyword>